<evidence type="ECO:0000313" key="1">
    <source>
        <dbReference type="EMBL" id="MFD2565727.1"/>
    </source>
</evidence>
<dbReference type="Proteomes" id="UP001597508">
    <property type="component" value="Unassembled WGS sequence"/>
</dbReference>
<sequence>QNTTQNQQTIYVRVTNISTTCFNTVSFDLIVNPLPVNSPISDLVLCDTDTDGLVQNIDLSLQTQNIIDGQSPGDYSVSYYTSLNDAQNNTNPIVGPFTNTTPFSQTIYVRITNNTTGCFSTDSQFDIIVNPEPFANRINDLEFCDNDLDGDDTNGFIQDINFENLAASILGPSQDPNDFQVTFYETLDDANTTSNPITFPYSNSTANVQEIFVRVDNNNTGCFNTRVSFQLNINPLPEFEVTSPQYICLGDTGLLLEVENPTELYDYFWVDANGNTVLGETITATQAGTYSVTATKLDGTGCSRTRDIVVIASSVATITEEDVIIDDGDSDNSILINNNNGNLGIGDYEFALLDSENNIVYNYQDEPFFDNLPGGIYTILVRDKNGCGEAELEVAVIELPKFFTPNDDGVNDTWNVKGVNTDFFPKSRISVFDRFGKPIAQFSIDHPGWNGRYNGRVVISNDYWVRVELTDRNGKVRVETQNFALLRR</sequence>
<organism evidence="1 2">
    <name type="scientific">Pseudotenacibaculum haliotis</name>
    <dbReference type="NCBI Taxonomy" id="1862138"/>
    <lineage>
        <taxon>Bacteria</taxon>
        <taxon>Pseudomonadati</taxon>
        <taxon>Bacteroidota</taxon>
        <taxon>Flavobacteriia</taxon>
        <taxon>Flavobacteriales</taxon>
        <taxon>Flavobacteriaceae</taxon>
        <taxon>Pseudotenacibaculum</taxon>
    </lineage>
</organism>
<dbReference type="EMBL" id="JBHULH010000001">
    <property type="protein sequence ID" value="MFD2565727.1"/>
    <property type="molecule type" value="Genomic_DNA"/>
</dbReference>
<reference evidence="2" key="1">
    <citation type="journal article" date="2019" name="Int. J. Syst. Evol. Microbiol.">
        <title>The Global Catalogue of Microorganisms (GCM) 10K type strain sequencing project: providing services to taxonomists for standard genome sequencing and annotation.</title>
        <authorList>
            <consortium name="The Broad Institute Genomics Platform"/>
            <consortium name="The Broad Institute Genome Sequencing Center for Infectious Disease"/>
            <person name="Wu L."/>
            <person name="Ma J."/>
        </authorList>
    </citation>
    <scope>NUCLEOTIDE SEQUENCE [LARGE SCALE GENOMIC DNA]</scope>
    <source>
        <strain evidence="2">KCTC 52127</strain>
    </source>
</reference>
<gene>
    <name evidence="1" type="ORF">ACFSRZ_00005</name>
</gene>
<protein>
    <submittedName>
        <fullName evidence="1">T9SS type B sorting domain-containing protein</fullName>
    </submittedName>
</protein>
<comment type="caution">
    <text evidence="1">The sequence shown here is derived from an EMBL/GenBank/DDBJ whole genome shotgun (WGS) entry which is preliminary data.</text>
</comment>
<dbReference type="NCBIfam" id="TIGR04131">
    <property type="entry name" value="Bac_Flav_CTERM"/>
    <property type="match status" value="1"/>
</dbReference>
<dbReference type="Pfam" id="PF13585">
    <property type="entry name" value="CHU_C"/>
    <property type="match status" value="1"/>
</dbReference>
<dbReference type="InterPro" id="IPR026341">
    <property type="entry name" value="T9SS_type_B"/>
</dbReference>
<dbReference type="RefSeq" id="WP_379664453.1">
    <property type="nucleotide sequence ID" value="NZ_JBHULH010000001.1"/>
</dbReference>
<name>A0ABW5LMV2_9FLAO</name>
<accession>A0ABW5LMV2</accession>
<feature type="non-terminal residue" evidence="1">
    <location>
        <position position="1"/>
    </location>
</feature>
<keyword evidence="2" id="KW-1185">Reference proteome</keyword>
<evidence type="ECO:0000313" key="2">
    <source>
        <dbReference type="Proteomes" id="UP001597508"/>
    </source>
</evidence>
<proteinExistence type="predicted"/>